<dbReference type="PANTHER" id="PTHR21049">
    <property type="entry name" value="RIBOPHORIN I"/>
    <property type="match status" value="1"/>
</dbReference>
<keyword evidence="12" id="KW-1185">Reference proteome</keyword>
<dbReference type="GO" id="GO:0018279">
    <property type="term" value="P:protein N-linked glycosylation via asparagine"/>
    <property type="evidence" value="ECO:0007669"/>
    <property type="project" value="TreeGrafter"/>
</dbReference>
<dbReference type="AlphaFoldDB" id="A0A7N0UTV4"/>
<evidence type="ECO:0000256" key="10">
    <source>
        <dbReference type="RuleBase" id="RU361143"/>
    </source>
</evidence>
<dbReference type="Gramene" id="Kaladp0082s0031.1.v1.1">
    <property type="protein sequence ID" value="Kaladp0082s0031.1.v1.1.CDS.1"/>
    <property type="gene ID" value="Kaladp0082s0031.v1.1"/>
</dbReference>
<keyword evidence="5" id="KW-0812">Transmembrane</keyword>
<dbReference type="Proteomes" id="UP000594263">
    <property type="component" value="Unplaced"/>
</dbReference>
<keyword evidence="8" id="KW-1133">Transmembrane helix</keyword>
<sequence>MIHMPEFLSYLQTELVIEPRYPMFGGWRTSFTIGYGLPLEDLLFVSEGKRFLNITFGCPMNEVIIDRLVVKVSYFINISSAVFNTSNCYSWKSIYMRTYKCIFTCDRFIKDGQKTIWQIVIKSSPVGDLSSRRI</sequence>
<dbReference type="PANTHER" id="PTHR21049:SF0">
    <property type="entry name" value="DOLICHYL-DIPHOSPHOOLIGOSACCHARIDE--PROTEIN GLYCOSYLTRANSFERASE SUBUNIT 1"/>
    <property type="match status" value="1"/>
</dbReference>
<dbReference type="UniPathway" id="UPA00378"/>
<evidence type="ECO:0000256" key="7">
    <source>
        <dbReference type="ARBA" id="ARBA00022824"/>
    </source>
</evidence>
<name>A0A7N0UTV4_KALFE</name>
<reference evidence="11" key="1">
    <citation type="submission" date="2021-01" db="UniProtKB">
        <authorList>
            <consortium name="EnsemblPlants"/>
        </authorList>
    </citation>
    <scope>IDENTIFICATION</scope>
</reference>
<dbReference type="EnsemblPlants" id="Kaladp0082s0031.1.v1.1">
    <property type="protein sequence ID" value="Kaladp0082s0031.1.v1.1.CDS.1"/>
    <property type="gene ID" value="Kaladp0082s0031.v1.1"/>
</dbReference>
<accession>A0A7N0UTV4</accession>
<comment type="similarity">
    <text evidence="4 10">Belongs to the OST1 family.</text>
</comment>
<dbReference type="InterPro" id="IPR007676">
    <property type="entry name" value="Ribophorin_I"/>
</dbReference>
<dbReference type="Pfam" id="PF04597">
    <property type="entry name" value="Ribophorin_I"/>
    <property type="match status" value="1"/>
</dbReference>
<comment type="subcellular location">
    <subcellularLocation>
        <location evidence="2 10">Endoplasmic reticulum membrane</location>
        <topology evidence="2 10">Single-pass type I membrane protein</topology>
    </subcellularLocation>
</comment>
<evidence type="ECO:0000256" key="4">
    <source>
        <dbReference type="ARBA" id="ARBA00008905"/>
    </source>
</evidence>
<organism evidence="11 12">
    <name type="scientific">Kalanchoe fedtschenkoi</name>
    <name type="common">Lavender scallops</name>
    <name type="synonym">South American air plant</name>
    <dbReference type="NCBI Taxonomy" id="63787"/>
    <lineage>
        <taxon>Eukaryota</taxon>
        <taxon>Viridiplantae</taxon>
        <taxon>Streptophyta</taxon>
        <taxon>Embryophyta</taxon>
        <taxon>Tracheophyta</taxon>
        <taxon>Spermatophyta</taxon>
        <taxon>Magnoliopsida</taxon>
        <taxon>eudicotyledons</taxon>
        <taxon>Gunneridae</taxon>
        <taxon>Pentapetalae</taxon>
        <taxon>Saxifragales</taxon>
        <taxon>Crassulaceae</taxon>
        <taxon>Kalanchoe</taxon>
    </lineage>
</organism>
<keyword evidence="9" id="KW-0472">Membrane</keyword>
<evidence type="ECO:0000256" key="9">
    <source>
        <dbReference type="ARBA" id="ARBA00023136"/>
    </source>
</evidence>
<evidence type="ECO:0000256" key="2">
    <source>
        <dbReference type="ARBA" id="ARBA00004115"/>
    </source>
</evidence>
<keyword evidence="7 10" id="KW-0256">Endoplasmic reticulum</keyword>
<evidence type="ECO:0000256" key="3">
    <source>
        <dbReference type="ARBA" id="ARBA00004922"/>
    </source>
</evidence>
<evidence type="ECO:0000256" key="5">
    <source>
        <dbReference type="ARBA" id="ARBA00022692"/>
    </source>
</evidence>
<evidence type="ECO:0000256" key="6">
    <source>
        <dbReference type="ARBA" id="ARBA00022729"/>
    </source>
</evidence>
<comment type="subunit">
    <text evidence="10">Component of the oligosaccharyltransferase (OST) complex.</text>
</comment>
<proteinExistence type="inferred from homology"/>
<keyword evidence="6" id="KW-0732">Signal</keyword>
<comment type="function">
    <text evidence="1 10">Subunit of the oligosaccharyl transferase (OST) complex that catalyzes the initial transfer of a defined glycan (Glc(3)Man(9)GlcNAc(2) in eukaryotes) from the lipid carrier dolichol-pyrophosphate to an asparagine residue within an Asn-X-Ser/Thr consensus motif in nascent polypeptide chains, the first step in protein N-glycosylation. N-glycosylation occurs cotranslationally and the complex associates with the Sec61 complex at the channel-forming translocon complex that mediates protein translocation across the endoplasmic reticulum (ER). All subunits are required for a maximal enzyme activity.</text>
</comment>
<dbReference type="GO" id="GO:0008250">
    <property type="term" value="C:oligosaccharyltransferase complex"/>
    <property type="evidence" value="ECO:0007669"/>
    <property type="project" value="UniProtKB-UniRule"/>
</dbReference>
<evidence type="ECO:0000313" key="11">
    <source>
        <dbReference type="EnsemblPlants" id="Kaladp0082s0031.1.v1.1.CDS.1"/>
    </source>
</evidence>
<evidence type="ECO:0000256" key="1">
    <source>
        <dbReference type="ARBA" id="ARBA00002791"/>
    </source>
</evidence>
<protein>
    <recommendedName>
        <fullName evidence="10">Dolichyl-diphosphooligosaccharide--protein glycosyltransferase subunit 1</fullName>
    </recommendedName>
</protein>
<evidence type="ECO:0000256" key="8">
    <source>
        <dbReference type="ARBA" id="ARBA00022989"/>
    </source>
</evidence>
<evidence type="ECO:0000313" key="12">
    <source>
        <dbReference type="Proteomes" id="UP000594263"/>
    </source>
</evidence>
<comment type="pathway">
    <text evidence="3 10">Protein modification; protein glycosylation.</text>
</comment>